<gene>
    <name evidence="7" type="ORF">F5050DRAFT_1784585</name>
</gene>
<accession>A0ABQ8Q2X9</accession>
<sequence length="572" mass="62745">MKRSNTGASVQFAAQLSHMQSPPVLIVGAGPAGLVMALSLLQNDVPVRIIEKDKAHHTGQRGAAIMPRTIELYNFLGVLPDIYKHSSPSIPMQSFEMPGGKVPLKQWRMSPVLEPTPANPWPNSTMLGQDTAERLLREHIRPFGCEVELGSQLVSLVQTEEYVEATLTKFVDGREVTETTQVKWLIGADGGRSTVRKQLGLSFLGESRKERHIIADVHVTGLDMHNLHLFGGGESGTVLIWPNERKDGDLMTVYATGPDADYDAMAKDYSVFKAYVEKKLGRPDIALGDSTWLTDYHPNIRMVDTFQQGRVFLAGDAAHVHSLTGGQGMNTSVQDSFNLGWKLALVERHLASPTLLASYTEERLPVVAEVLNITTDLFNKYVSATRERGGWVRGGKLKQLYVNYRWSSIIVDGRASAVGDLVKNPYGNVVDANGGGELELLRAGDRAPDAPDLLLDNERTSLFKIFSPSWHTVLMFSSFPVSKMQSSLDKYMNRGLLRAYVVSRQAVQGDEGNQVHGVHGKLLVDTKGYAHKHYGVGLDTPTVVIVRPDGVVGAIALDDNDVVKYFSGVFAG</sequence>
<keyword evidence="5" id="KW-0560">Oxidoreductase</keyword>
<keyword evidence="4" id="KW-0274">FAD</keyword>
<keyword evidence="3" id="KW-0285">Flavoprotein</keyword>
<dbReference type="EMBL" id="MU790796">
    <property type="protein sequence ID" value="KAJ3993057.1"/>
    <property type="molecule type" value="Genomic_DNA"/>
</dbReference>
<dbReference type="InterPro" id="IPR036249">
    <property type="entry name" value="Thioredoxin-like_sf"/>
</dbReference>
<protein>
    <submittedName>
        <fullName evidence="7">Monooxygenase</fullName>
    </submittedName>
</protein>
<name>A0ABQ8Q2X9_9AGAR</name>
<evidence type="ECO:0000256" key="2">
    <source>
        <dbReference type="ARBA" id="ARBA00007801"/>
    </source>
</evidence>
<dbReference type="InterPro" id="IPR038220">
    <property type="entry name" value="PHOX_C_sf"/>
</dbReference>
<evidence type="ECO:0000256" key="3">
    <source>
        <dbReference type="ARBA" id="ARBA00022630"/>
    </source>
</evidence>
<dbReference type="InterPro" id="IPR036188">
    <property type="entry name" value="FAD/NAD-bd_sf"/>
</dbReference>
<dbReference type="InterPro" id="IPR050641">
    <property type="entry name" value="RIFMO-like"/>
</dbReference>
<dbReference type="Gene3D" id="3.40.30.20">
    <property type="match status" value="1"/>
</dbReference>
<dbReference type="Gene3D" id="3.50.50.60">
    <property type="entry name" value="FAD/NAD(P)-binding domain"/>
    <property type="match status" value="1"/>
</dbReference>
<comment type="cofactor">
    <cofactor evidence="1">
        <name>FAD</name>
        <dbReference type="ChEBI" id="CHEBI:57692"/>
    </cofactor>
</comment>
<comment type="similarity">
    <text evidence="2">Belongs to the PheA/TfdB FAD monooxygenase family.</text>
</comment>
<keyword evidence="7" id="KW-0503">Monooxygenase</keyword>
<organism evidence="7 8">
    <name type="scientific">Lentinula boryana</name>
    <dbReference type="NCBI Taxonomy" id="40481"/>
    <lineage>
        <taxon>Eukaryota</taxon>
        <taxon>Fungi</taxon>
        <taxon>Dikarya</taxon>
        <taxon>Basidiomycota</taxon>
        <taxon>Agaricomycotina</taxon>
        <taxon>Agaricomycetes</taxon>
        <taxon>Agaricomycetidae</taxon>
        <taxon>Agaricales</taxon>
        <taxon>Marasmiineae</taxon>
        <taxon>Omphalotaceae</taxon>
        <taxon>Lentinula</taxon>
    </lineage>
</organism>
<dbReference type="PANTHER" id="PTHR43004:SF19">
    <property type="entry name" value="BINDING MONOOXYGENASE, PUTATIVE (JCVI)-RELATED"/>
    <property type="match status" value="1"/>
</dbReference>
<keyword evidence="8" id="KW-1185">Reference proteome</keyword>
<proteinExistence type="inferred from homology"/>
<reference evidence="7" key="1">
    <citation type="submission" date="2022-08" db="EMBL/GenBank/DDBJ databases">
        <authorList>
            <consortium name="DOE Joint Genome Institute"/>
            <person name="Min B."/>
            <person name="Riley R."/>
            <person name="Sierra-Patev S."/>
            <person name="Naranjo-Ortiz M."/>
            <person name="Looney B."/>
            <person name="Konkel Z."/>
            <person name="Slot J.C."/>
            <person name="Sakamoto Y."/>
            <person name="Steenwyk J.L."/>
            <person name="Rokas A."/>
            <person name="Carro J."/>
            <person name="Camarero S."/>
            <person name="Ferreira P."/>
            <person name="Molpeceres G."/>
            <person name="Ruiz-Duenas F.J."/>
            <person name="Serrano A."/>
            <person name="Henrissat B."/>
            <person name="Drula E."/>
            <person name="Hughes K.W."/>
            <person name="Mata J.L."/>
            <person name="Ishikawa N.K."/>
            <person name="Vargas-Isla R."/>
            <person name="Ushijima S."/>
            <person name="Smith C.A."/>
            <person name="Ahrendt S."/>
            <person name="Andreopoulos W."/>
            <person name="He G."/>
            <person name="Labutti K."/>
            <person name="Lipzen A."/>
            <person name="Ng V."/>
            <person name="Sandor L."/>
            <person name="Barry K."/>
            <person name="Martinez A.T."/>
            <person name="Xiao Y."/>
            <person name="Gibbons J.G."/>
            <person name="Terashima K."/>
            <person name="Hibbett D.S."/>
            <person name="Grigoriev I.V."/>
        </authorList>
    </citation>
    <scope>NUCLEOTIDE SEQUENCE</scope>
    <source>
        <strain evidence="7">TFB10827</strain>
    </source>
</reference>
<evidence type="ECO:0000256" key="4">
    <source>
        <dbReference type="ARBA" id="ARBA00022827"/>
    </source>
</evidence>
<dbReference type="GO" id="GO:0004497">
    <property type="term" value="F:monooxygenase activity"/>
    <property type="evidence" value="ECO:0007669"/>
    <property type="project" value="UniProtKB-KW"/>
</dbReference>
<dbReference type="InterPro" id="IPR002938">
    <property type="entry name" value="FAD-bd"/>
</dbReference>
<dbReference type="Gene3D" id="3.30.70.2450">
    <property type="match status" value="1"/>
</dbReference>
<dbReference type="Pfam" id="PF01494">
    <property type="entry name" value="FAD_binding_3"/>
    <property type="match status" value="1"/>
</dbReference>
<dbReference type="Proteomes" id="UP001163828">
    <property type="component" value="Unassembled WGS sequence"/>
</dbReference>
<dbReference type="PRINTS" id="PR00420">
    <property type="entry name" value="RNGMNOXGNASE"/>
</dbReference>
<evidence type="ECO:0000259" key="6">
    <source>
        <dbReference type="Pfam" id="PF01494"/>
    </source>
</evidence>
<evidence type="ECO:0000313" key="8">
    <source>
        <dbReference type="Proteomes" id="UP001163828"/>
    </source>
</evidence>
<evidence type="ECO:0000256" key="5">
    <source>
        <dbReference type="ARBA" id="ARBA00023002"/>
    </source>
</evidence>
<comment type="caution">
    <text evidence="7">The sequence shown here is derived from an EMBL/GenBank/DDBJ whole genome shotgun (WGS) entry which is preliminary data.</text>
</comment>
<dbReference type="SUPFAM" id="SSF52833">
    <property type="entry name" value="Thioredoxin-like"/>
    <property type="match status" value="1"/>
</dbReference>
<evidence type="ECO:0000313" key="7">
    <source>
        <dbReference type="EMBL" id="KAJ3993057.1"/>
    </source>
</evidence>
<evidence type="ECO:0000256" key="1">
    <source>
        <dbReference type="ARBA" id="ARBA00001974"/>
    </source>
</evidence>
<dbReference type="PANTHER" id="PTHR43004">
    <property type="entry name" value="TRK SYSTEM POTASSIUM UPTAKE PROTEIN"/>
    <property type="match status" value="1"/>
</dbReference>
<feature type="domain" description="FAD-binding" evidence="6">
    <location>
        <begin position="23"/>
        <end position="372"/>
    </location>
</feature>
<dbReference type="SUPFAM" id="SSF51905">
    <property type="entry name" value="FAD/NAD(P)-binding domain"/>
    <property type="match status" value="1"/>
</dbReference>